<dbReference type="Proteomes" id="UP000438429">
    <property type="component" value="Unassembled WGS sequence"/>
</dbReference>
<proteinExistence type="predicted"/>
<sequence>MRAQGGGTRAPCSIHLPAALFMWYLVHWLLLRVPSPLLECYKQSPNCCFGLNYIAMVTKYSVEYVYKLAHLISHILFGVSKLGCNGMVLFIVLHLTAVRALSHVHEYLNSDTEEAPLSEPETLWEAQRRKETTHKHTYLPARTCVRWCPGEKKATMVDGDLKSHLQDGYICIHTV</sequence>
<gene>
    <name evidence="2" type="ORF">F2P81_014257</name>
</gene>
<keyword evidence="1" id="KW-0812">Transmembrane</keyword>
<name>A0A6A4ST34_SCOMX</name>
<reference evidence="2 3" key="1">
    <citation type="submission" date="2019-06" db="EMBL/GenBank/DDBJ databases">
        <title>Draft genomes of female and male turbot (Scophthalmus maximus).</title>
        <authorList>
            <person name="Xu H."/>
            <person name="Xu X.-W."/>
            <person name="Shao C."/>
            <person name="Chen S."/>
        </authorList>
    </citation>
    <scope>NUCLEOTIDE SEQUENCE [LARGE SCALE GENOMIC DNA]</scope>
    <source>
        <strain evidence="2">Ysfricsl-2016a</strain>
        <tissue evidence="2">Blood</tissue>
    </source>
</reference>
<evidence type="ECO:0000256" key="1">
    <source>
        <dbReference type="SAM" id="Phobius"/>
    </source>
</evidence>
<keyword evidence="1" id="KW-1133">Transmembrane helix</keyword>
<accession>A0A6A4ST34</accession>
<organism evidence="2 3">
    <name type="scientific">Scophthalmus maximus</name>
    <name type="common">Turbot</name>
    <name type="synonym">Psetta maxima</name>
    <dbReference type="NCBI Taxonomy" id="52904"/>
    <lineage>
        <taxon>Eukaryota</taxon>
        <taxon>Metazoa</taxon>
        <taxon>Chordata</taxon>
        <taxon>Craniata</taxon>
        <taxon>Vertebrata</taxon>
        <taxon>Euteleostomi</taxon>
        <taxon>Actinopterygii</taxon>
        <taxon>Neopterygii</taxon>
        <taxon>Teleostei</taxon>
        <taxon>Neoteleostei</taxon>
        <taxon>Acanthomorphata</taxon>
        <taxon>Carangaria</taxon>
        <taxon>Pleuronectiformes</taxon>
        <taxon>Pleuronectoidei</taxon>
        <taxon>Scophthalmidae</taxon>
        <taxon>Scophthalmus</taxon>
    </lineage>
</organism>
<feature type="transmembrane region" description="Helical" evidence="1">
    <location>
        <begin position="71"/>
        <end position="93"/>
    </location>
</feature>
<dbReference type="EMBL" id="VEVO01000012">
    <property type="protein sequence ID" value="KAF0034191.1"/>
    <property type="molecule type" value="Genomic_DNA"/>
</dbReference>
<keyword evidence="1" id="KW-0472">Membrane</keyword>
<evidence type="ECO:0000313" key="2">
    <source>
        <dbReference type="EMBL" id="KAF0034191.1"/>
    </source>
</evidence>
<evidence type="ECO:0000313" key="3">
    <source>
        <dbReference type="Proteomes" id="UP000438429"/>
    </source>
</evidence>
<feature type="transmembrane region" description="Helical" evidence="1">
    <location>
        <begin position="12"/>
        <end position="31"/>
    </location>
</feature>
<dbReference type="AlphaFoldDB" id="A0A6A4ST34"/>
<comment type="caution">
    <text evidence="2">The sequence shown here is derived from an EMBL/GenBank/DDBJ whole genome shotgun (WGS) entry which is preliminary data.</text>
</comment>
<protein>
    <submittedName>
        <fullName evidence="2">Uncharacterized protein</fullName>
    </submittedName>
</protein>